<keyword evidence="5 12" id="KW-0056">Arginine metabolism</keyword>
<dbReference type="GO" id="GO:0004053">
    <property type="term" value="F:arginase activity"/>
    <property type="evidence" value="ECO:0007669"/>
    <property type="project" value="UniProtKB-EC"/>
</dbReference>
<organism evidence="13 14">
    <name type="scientific">Botryobasidium botryosum (strain FD-172 SS1)</name>
    <dbReference type="NCBI Taxonomy" id="930990"/>
    <lineage>
        <taxon>Eukaryota</taxon>
        <taxon>Fungi</taxon>
        <taxon>Dikarya</taxon>
        <taxon>Basidiomycota</taxon>
        <taxon>Agaricomycotina</taxon>
        <taxon>Agaricomycetes</taxon>
        <taxon>Cantharellales</taxon>
        <taxon>Botryobasidiaceae</taxon>
        <taxon>Botryobasidium</taxon>
    </lineage>
</organism>
<dbReference type="NCBIfam" id="TIGR01229">
    <property type="entry name" value="rocF_arginase"/>
    <property type="match status" value="1"/>
</dbReference>
<dbReference type="InParanoid" id="A0A067M469"/>
<evidence type="ECO:0000256" key="11">
    <source>
        <dbReference type="RuleBase" id="RU003684"/>
    </source>
</evidence>
<dbReference type="InterPro" id="IPR014033">
    <property type="entry name" value="Arginase"/>
</dbReference>
<dbReference type="EMBL" id="KL198066">
    <property type="protein sequence ID" value="KDQ10588.1"/>
    <property type="molecule type" value="Genomic_DNA"/>
</dbReference>
<comment type="pathway">
    <text evidence="1">Nitrogen metabolism; urea cycle; L-ornithine and urea from L-arginine: step 1/1.</text>
</comment>
<dbReference type="InterPro" id="IPR006035">
    <property type="entry name" value="Ureohydrolase"/>
</dbReference>
<evidence type="ECO:0000256" key="8">
    <source>
        <dbReference type="ARBA" id="ARBA00023211"/>
    </source>
</evidence>
<dbReference type="PANTHER" id="PTHR43782">
    <property type="entry name" value="ARGINASE"/>
    <property type="match status" value="1"/>
</dbReference>
<dbReference type="STRING" id="930990.A0A067M469"/>
<dbReference type="GO" id="GO:0000050">
    <property type="term" value="P:urea cycle"/>
    <property type="evidence" value="ECO:0007669"/>
    <property type="project" value="UniProtKB-UniPathway"/>
</dbReference>
<dbReference type="PROSITE" id="PS51409">
    <property type="entry name" value="ARGINASE_2"/>
    <property type="match status" value="1"/>
</dbReference>
<keyword evidence="4" id="KW-0835">Urea cycle</keyword>
<dbReference type="Proteomes" id="UP000027195">
    <property type="component" value="Unassembled WGS sequence"/>
</dbReference>
<evidence type="ECO:0000313" key="14">
    <source>
        <dbReference type="Proteomes" id="UP000027195"/>
    </source>
</evidence>
<dbReference type="UniPathway" id="UPA00158">
    <property type="reaction ID" value="UER00270"/>
</dbReference>
<dbReference type="SUPFAM" id="SSF52768">
    <property type="entry name" value="Arginase/deacetylase"/>
    <property type="match status" value="1"/>
</dbReference>
<evidence type="ECO:0000256" key="12">
    <source>
        <dbReference type="RuleBase" id="RU361159"/>
    </source>
</evidence>
<dbReference type="CDD" id="cd09989">
    <property type="entry name" value="Arginase"/>
    <property type="match status" value="1"/>
</dbReference>
<evidence type="ECO:0000256" key="3">
    <source>
        <dbReference type="ARBA" id="ARBA00018123"/>
    </source>
</evidence>
<dbReference type="EC" id="3.5.3.1" evidence="2 12"/>
<dbReference type="Gene3D" id="3.40.800.10">
    <property type="entry name" value="Ureohydrolase domain"/>
    <property type="match status" value="1"/>
</dbReference>
<dbReference type="OrthoDB" id="9992747at2759"/>
<dbReference type="InterPro" id="IPR020855">
    <property type="entry name" value="Ureohydrolase_Mn_BS"/>
</dbReference>
<evidence type="ECO:0000256" key="10">
    <source>
        <dbReference type="PROSITE-ProRule" id="PRU00742"/>
    </source>
</evidence>
<reference evidence="14" key="1">
    <citation type="journal article" date="2014" name="Proc. Natl. Acad. Sci. U.S.A.">
        <title>Extensive sampling of basidiomycete genomes demonstrates inadequacy of the white-rot/brown-rot paradigm for wood decay fungi.</title>
        <authorList>
            <person name="Riley R."/>
            <person name="Salamov A.A."/>
            <person name="Brown D.W."/>
            <person name="Nagy L.G."/>
            <person name="Floudas D."/>
            <person name="Held B.W."/>
            <person name="Levasseur A."/>
            <person name="Lombard V."/>
            <person name="Morin E."/>
            <person name="Otillar R."/>
            <person name="Lindquist E.A."/>
            <person name="Sun H."/>
            <person name="LaButti K.M."/>
            <person name="Schmutz J."/>
            <person name="Jabbour D."/>
            <person name="Luo H."/>
            <person name="Baker S.E."/>
            <person name="Pisabarro A.G."/>
            <person name="Walton J.D."/>
            <person name="Blanchette R.A."/>
            <person name="Henrissat B."/>
            <person name="Martin F."/>
            <person name="Cullen D."/>
            <person name="Hibbett D.S."/>
            <person name="Grigoriev I.V."/>
        </authorList>
    </citation>
    <scope>NUCLEOTIDE SEQUENCE [LARGE SCALE GENOMIC DNA]</scope>
    <source>
        <strain evidence="14">FD-172 SS1</strain>
    </source>
</reference>
<evidence type="ECO:0000256" key="4">
    <source>
        <dbReference type="ARBA" id="ARBA00022436"/>
    </source>
</evidence>
<dbReference type="GO" id="GO:0030145">
    <property type="term" value="F:manganese ion binding"/>
    <property type="evidence" value="ECO:0007669"/>
    <property type="project" value="TreeGrafter"/>
</dbReference>
<keyword evidence="6 12" id="KW-0479">Metal-binding</keyword>
<evidence type="ECO:0000256" key="5">
    <source>
        <dbReference type="ARBA" id="ARBA00022503"/>
    </source>
</evidence>
<evidence type="ECO:0000256" key="6">
    <source>
        <dbReference type="ARBA" id="ARBA00022723"/>
    </source>
</evidence>
<name>A0A067M469_BOTB1</name>
<dbReference type="GO" id="GO:0005634">
    <property type="term" value="C:nucleus"/>
    <property type="evidence" value="ECO:0007669"/>
    <property type="project" value="TreeGrafter"/>
</dbReference>
<evidence type="ECO:0000256" key="1">
    <source>
        <dbReference type="ARBA" id="ARBA00005098"/>
    </source>
</evidence>
<dbReference type="FunCoup" id="A0A067M469">
    <property type="interactions" value="362"/>
</dbReference>
<dbReference type="PANTHER" id="PTHR43782:SF3">
    <property type="entry name" value="ARGINASE"/>
    <property type="match status" value="1"/>
</dbReference>
<sequence>MFTSRSLSRLQALCRTPVTRPGSVDSARSYVYQGHVKNRFFPDPQTVAIVGCPFSGGQPRKGVDIGPTRLIQAGLVERLTDLGLKVEFDGHLKFEKFLAEQEIPNGILKNPRLVSRVCESVAQTVQGHMKEGRLPVMIGGDHSLGMGTVFGTLSQYPDAGVIWVDAHADINTASSTLSGNIHGMPVSFLLGLPGNEGVKEFGWVKPLLKPERLVYIGLRDVDPAERRIIKENGIRAFSIHEVDKYGIGKVMEMALDHINPGGNRPLHLSFDVDALDPTVAPSTGTPVRGGLTFREGHYVCEVVHETGLMVALDLVEVNPSLQDELSAEQTIAVGCSLVSAALGETLL</sequence>
<dbReference type="GO" id="GO:0005829">
    <property type="term" value="C:cytosol"/>
    <property type="evidence" value="ECO:0007669"/>
    <property type="project" value="TreeGrafter"/>
</dbReference>
<comment type="cofactor">
    <cofactor evidence="12">
        <name>Mn(2+)</name>
        <dbReference type="ChEBI" id="CHEBI:29035"/>
    </cofactor>
    <text evidence="12">Binds 2 manganese ions per subunit.</text>
</comment>
<dbReference type="FunFam" id="3.40.800.10:FF:000005">
    <property type="entry name" value="Arginase"/>
    <property type="match status" value="1"/>
</dbReference>
<gene>
    <name evidence="13" type="ORF">BOTBODRAFT_36106</name>
</gene>
<dbReference type="GO" id="GO:0010121">
    <property type="term" value="P:L-arginine catabolic process to proline via ornithine"/>
    <property type="evidence" value="ECO:0007669"/>
    <property type="project" value="UniProtKB-ARBA"/>
</dbReference>
<evidence type="ECO:0000313" key="13">
    <source>
        <dbReference type="EMBL" id="KDQ10588.1"/>
    </source>
</evidence>
<dbReference type="Pfam" id="PF00491">
    <property type="entry name" value="Arginase"/>
    <property type="match status" value="1"/>
</dbReference>
<protein>
    <recommendedName>
        <fullName evidence="3 12">Arginase</fullName>
        <ecNumber evidence="2 12">3.5.3.1</ecNumber>
    </recommendedName>
</protein>
<comment type="similarity">
    <text evidence="10 11">Belongs to the arginase family.</text>
</comment>
<accession>A0A067M469</accession>
<proteinExistence type="inferred from homology"/>
<dbReference type="PRINTS" id="PR00116">
    <property type="entry name" value="ARGINASE"/>
</dbReference>
<dbReference type="AlphaFoldDB" id="A0A067M469"/>
<dbReference type="InterPro" id="IPR023696">
    <property type="entry name" value="Ureohydrolase_dom_sf"/>
</dbReference>
<keyword evidence="8 12" id="KW-0464">Manganese</keyword>
<dbReference type="HOGENOM" id="CLU_039478_6_1_1"/>
<keyword evidence="14" id="KW-1185">Reference proteome</keyword>
<evidence type="ECO:0000256" key="7">
    <source>
        <dbReference type="ARBA" id="ARBA00022801"/>
    </source>
</evidence>
<evidence type="ECO:0000256" key="9">
    <source>
        <dbReference type="ARBA" id="ARBA00047391"/>
    </source>
</evidence>
<comment type="catalytic activity">
    <reaction evidence="9 12">
        <text>L-arginine + H2O = urea + L-ornithine</text>
        <dbReference type="Rhea" id="RHEA:20569"/>
        <dbReference type="ChEBI" id="CHEBI:15377"/>
        <dbReference type="ChEBI" id="CHEBI:16199"/>
        <dbReference type="ChEBI" id="CHEBI:32682"/>
        <dbReference type="ChEBI" id="CHEBI:46911"/>
        <dbReference type="EC" id="3.5.3.1"/>
    </reaction>
</comment>
<evidence type="ECO:0000256" key="2">
    <source>
        <dbReference type="ARBA" id="ARBA00012168"/>
    </source>
</evidence>
<dbReference type="PROSITE" id="PS01053">
    <property type="entry name" value="ARGINASE_1"/>
    <property type="match status" value="1"/>
</dbReference>
<keyword evidence="7 11" id="KW-0378">Hydrolase</keyword>